<evidence type="ECO:0000259" key="11">
    <source>
        <dbReference type="Pfam" id="PF00999"/>
    </source>
</evidence>
<accession>A0ABV9VP92</accession>
<keyword evidence="2 10" id="KW-0813">Transport</keyword>
<evidence type="ECO:0000256" key="9">
    <source>
        <dbReference type="ARBA" id="ARBA00023201"/>
    </source>
</evidence>
<feature type="transmembrane region" description="Helical" evidence="10">
    <location>
        <begin position="31"/>
        <end position="49"/>
    </location>
</feature>
<feature type="transmembrane region" description="Helical" evidence="10">
    <location>
        <begin position="55"/>
        <end position="71"/>
    </location>
</feature>
<dbReference type="InterPro" id="IPR018422">
    <property type="entry name" value="Cation/H_exchanger_CPA1"/>
</dbReference>
<evidence type="ECO:0000256" key="10">
    <source>
        <dbReference type="RuleBase" id="RU366002"/>
    </source>
</evidence>
<feature type="transmembrane region" description="Helical" evidence="10">
    <location>
        <begin position="305"/>
        <end position="328"/>
    </location>
</feature>
<dbReference type="InterPro" id="IPR006153">
    <property type="entry name" value="Cation/H_exchanger_TM"/>
</dbReference>
<dbReference type="NCBIfam" id="TIGR00831">
    <property type="entry name" value="a_cpa1"/>
    <property type="match status" value="1"/>
</dbReference>
<comment type="function">
    <text evidence="10">Na(+)/H(+) antiporter that extrudes sodium in exchange for external protons.</text>
</comment>
<gene>
    <name evidence="12" type="ORF">ACFPIJ_10105</name>
</gene>
<evidence type="ECO:0000256" key="3">
    <source>
        <dbReference type="ARBA" id="ARBA00022475"/>
    </source>
</evidence>
<dbReference type="PANTHER" id="PTHR10110:SF86">
    <property type="entry name" value="SODIUM_HYDROGEN EXCHANGER 7"/>
    <property type="match status" value="1"/>
</dbReference>
<keyword evidence="6 10" id="KW-0915">Sodium</keyword>
<dbReference type="Pfam" id="PF00999">
    <property type="entry name" value="Na_H_Exchanger"/>
    <property type="match status" value="1"/>
</dbReference>
<evidence type="ECO:0000256" key="6">
    <source>
        <dbReference type="ARBA" id="ARBA00023053"/>
    </source>
</evidence>
<proteinExistence type="inferred from homology"/>
<feature type="transmembrane region" description="Helical" evidence="10">
    <location>
        <begin position="113"/>
        <end position="136"/>
    </location>
</feature>
<dbReference type="Gene3D" id="6.10.140.1330">
    <property type="match status" value="1"/>
</dbReference>
<reference evidence="13" key="1">
    <citation type="journal article" date="2019" name="Int. J. Syst. Evol. Microbiol.">
        <title>The Global Catalogue of Microorganisms (GCM) 10K type strain sequencing project: providing services to taxonomists for standard genome sequencing and annotation.</title>
        <authorList>
            <consortium name="The Broad Institute Genomics Platform"/>
            <consortium name="The Broad Institute Genome Sequencing Center for Infectious Disease"/>
            <person name="Wu L."/>
            <person name="Ma J."/>
        </authorList>
    </citation>
    <scope>NUCLEOTIDE SEQUENCE [LARGE SCALE GENOMIC DNA]</scope>
    <source>
        <strain evidence="13">CGMCC 4.7152</strain>
    </source>
</reference>
<evidence type="ECO:0000256" key="2">
    <source>
        <dbReference type="ARBA" id="ARBA00022448"/>
    </source>
</evidence>
<feature type="transmembrane region" description="Helical" evidence="10">
    <location>
        <begin position="6"/>
        <end position="24"/>
    </location>
</feature>
<keyword evidence="7 10" id="KW-0406">Ion transport</keyword>
<comment type="caution">
    <text evidence="12">The sequence shown here is derived from an EMBL/GenBank/DDBJ whole genome shotgun (WGS) entry which is preliminary data.</text>
</comment>
<dbReference type="EMBL" id="JBHSIU010000011">
    <property type="protein sequence ID" value="MFC4998185.1"/>
    <property type="molecule type" value="Genomic_DNA"/>
</dbReference>
<keyword evidence="9 10" id="KW-0739">Sodium transport</keyword>
<organism evidence="12 13">
    <name type="scientific">Dactylosporangium cerinum</name>
    <dbReference type="NCBI Taxonomy" id="1434730"/>
    <lineage>
        <taxon>Bacteria</taxon>
        <taxon>Bacillati</taxon>
        <taxon>Actinomycetota</taxon>
        <taxon>Actinomycetes</taxon>
        <taxon>Micromonosporales</taxon>
        <taxon>Micromonosporaceae</taxon>
        <taxon>Dactylosporangium</taxon>
    </lineage>
</organism>
<feature type="transmembrane region" description="Helical" evidence="10">
    <location>
        <begin position="264"/>
        <end position="285"/>
    </location>
</feature>
<feature type="transmembrane region" description="Helical" evidence="10">
    <location>
        <begin position="349"/>
        <end position="370"/>
    </location>
</feature>
<evidence type="ECO:0000256" key="4">
    <source>
        <dbReference type="ARBA" id="ARBA00022692"/>
    </source>
</evidence>
<dbReference type="InterPro" id="IPR004705">
    <property type="entry name" value="Cation/H_exchanger_CPA1_bac"/>
</dbReference>
<feature type="transmembrane region" description="Helical" evidence="10">
    <location>
        <begin position="83"/>
        <end position="107"/>
    </location>
</feature>
<evidence type="ECO:0000256" key="8">
    <source>
        <dbReference type="ARBA" id="ARBA00023136"/>
    </source>
</evidence>
<name>A0ABV9VP92_9ACTN</name>
<sequence>MEDGRVEALLLVIVLGVTVLVGTTMGRRYSVAPPVLLILFGGVLALAPPLAEVELPPEAVLGLFLPAVLYWESLNTSWREIRANLRVIVLAAVVLVLATMAAVSYALQAVGVAAAAAWILGAVLAPTDATAVAGLAKRMPRRILTTLRAESLINDGTALVLFAVAVGVLGGAATPGPLGVAGRLAWSSVGGVLAGVVAAGVVILIRRRLDDPLREGGLSILTPFGAFVLAELVHASGVVSVVVAGLVLTQASPRVVRARSRVQAFAFWDLATFMLNGSLFVLVGMQIPQAVRAIEGPAIPRTLGIALLAAGTVILTRLVWVHAMTGLIRAVDRRAVQRTRRVGWKVRTVNGWAGFRGAVSLAAALAVPTVLPDKTPFADRDLIVFTTIVVIVVTTLVQGLTLPRVIRWAGLTADDGRAEETLRAQIAATKAGLAALDGVGRELGAPQDIIDRLRADYEDHLQEIRAKSGDDHEARRMEQLERRLRLQVLHHKRHAVTAMRDANTIDDIVLRDLQAAMDIEELRLLGPATPE</sequence>
<evidence type="ECO:0000256" key="7">
    <source>
        <dbReference type="ARBA" id="ARBA00023065"/>
    </source>
</evidence>
<dbReference type="RefSeq" id="WP_380114760.1">
    <property type="nucleotide sequence ID" value="NZ_JBHSIU010000011.1"/>
</dbReference>
<comment type="similarity">
    <text evidence="10">Belongs to the monovalent cation:proton antiporter 1 (CPA1) transporter (TC 2.A.36) family.</text>
</comment>
<evidence type="ECO:0000256" key="5">
    <source>
        <dbReference type="ARBA" id="ARBA00022989"/>
    </source>
</evidence>
<feature type="transmembrane region" description="Helical" evidence="10">
    <location>
        <begin position="184"/>
        <end position="205"/>
    </location>
</feature>
<feature type="domain" description="Cation/H+ exchanger transmembrane" evidence="11">
    <location>
        <begin position="17"/>
        <end position="408"/>
    </location>
</feature>
<keyword evidence="10" id="KW-0050">Antiport</keyword>
<feature type="transmembrane region" description="Helical" evidence="10">
    <location>
        <begin position="382"/>
        <end position="402"/>
    </location>
</feature>
<keyword evidence="5 10" id="KW-1133">Transmembrane helix</keyword>
<keyword evidence="13" id="KW-1185">Reference proteome</keyword>
<feature type="transmembrane region" description="Helical" evidence="10">
    <location>
        <begin position="157"/>
        <end position="178"/>
    </location>
</feature>
<protein>
    <submittedName>
        <fullName evidence="12">Na+/H+ antiporter</fullName>
    </submittedName>
</protein>
<dbReference type="Proteomes" id="UP001595912">
    <property type="component" value="Unassembled WGS sequence"/>
</dbReference>
<evidence type="ECO:0000313" key="13">
    <source>
        <dbReference type="Proteomes" id="UP001595912"/>
    </source>
</evidence>
<keyword evidence="8 10" id="KW-0472">Membrane</keyword>
<evidence type="ECO:0000256" key="1">
    <source>
        <dbReference type="ARBA" id="ARBA00004651"/>
    </source>
</evidence>
<dbReference type="PANTHER" id="PTHR10110">
    <property type="entry name" value="SODIUM/HYDROGEN EXCHANGER"/>
    <property type="match status" value="1"/>
</dbReference>
<keyword evidence="4 10" id="KW-0812">Transmembrane</keyword>
<evidence type="ECO:0000313" key="12">
    <source>
        <dbReference type="EMBL" id="MFC4998185.1"/>
    </source>
</evidence>
<keyword evidence="3 10" id="KW-1003">Cell membrane</keyword>
<comment type="subcellular location">
    <subcellularLocation>
        <location evidence="1 10">Cell membrane</location>
        <topology evidence="1 10">Multi-pass membrane protein</topology>
    </subcellularLocation>
</comment>